<evidence type="ECO:0000313" key="2">
    <source>
        <dbReference type="Proteomes" id="UP000815677"/>
    </source>
</evidence>
<reference evidence="1" key="1">
    <citation type="submission" date="2014-09" db="EMBL/GenBank/DDBJ databases">
        <title>Genome sequence of the luminous mushroom Mycena chlorophos for searching fungal bioluminescence genes.</title>
        <authorList>
            <person name="Tanaka Y."/>
            <person name="Kasuga D."/>
            <person name="Oba Y."/>
            <person name="Hase S."/>
            <person name="Sato K."/>
            <person name="Oba Y."/>
            <person name="Sakakibara Y."/>
        </authorList>
    </citation>
    <scope>NUCLEOTIDE SEQUENCE</scope>
</reference>
<keyword evidence="2" id="KW-1185">Reference proteome</keyword>
<dbReference type="Proteomes" id="UP000815677">
    <property type="component" value="Unassembled WGS sequence"/>
</dbReference>
<gene>
    <name evidence="1" type="ORF">MCHLO_11706</name>
</gene>
<organism evidence="1 2">
    <name type="scientific">Mycena chlorophos</name>
    <name type="common">Agaric fungus</name>
    <name type="synonym">Agaricus chlorophos</name>
    <dbReference type="NCBI Taxonomy" id="658473"/>
    <lineage>
        <taxon>Eukaryota</taxon>
        <taxon>Fungi</taxon>
        <taxon>Dikarya</taxon>
        <taxon>Basidiomycota</taxon>
        <taxon>Agaricomycotina</taxon>
        <taxon>Agaricomycetes</taxon>
        <taxon>Agaricomycetidae</taxon>
        <taxon>Agaricales</taxon>
        <taxon>Marasmiineae</taxon>
        <taxon>Mycenaceae</taxon>
        <taxon>Mycena</taxon>
    </lineage>
</organism>
<evidence type="ECO:0008006" key="3">
    <source>
        <dbReference type="Google" id="ProtNLM"/>
    </source>
</evidence>
<evidence type="ECO:0000313" key="1">
    <source>
        <dbReference type="EMBL" id="GAT54886.1"/>
    </source>
</evidence>
<sequence>MSSRFADKLGSNYCPTDDETLEIKDLIFETKPQLTLLDTQIAALETSLAVLRTERQRVSGFIDAHQALLSPIRRLPDDLIREICLACCIPTERNCVLSSSEAPILLGRLWARLYLPEPIFQGVLRVSDKRRFEQRIEAARQWLARSGQCPLAITLVGYNQRTLAAREFTSTRFIELLMEFAARWQDIRLIIDTASLRKLATLQAVDVPMLRSLYMSYYRVDFNEEIQAWGALQLLSAPHFSRFSGNGVMSLAVLPIRWQQLTHLALEMVLFMTDGRVDSAGLLDVLRRCPQLEFAKLILDDQEAPASILELPPVYVEMNVLHTLELACVSAAPWAFTQALARLSTPRLRNFAIAGHFQYTIPSLDCTPYIANFFSLTSQLENFQILLDGSITSSDLQAMLTHMPTTVRKLLICDTDNAVFSFDLAVGLPVPTSALVDDVFASFMGGSTPRPSLEQIVVQRCARLSDASIRRCCDDPSIAERFPALRLVRVEFNLPVTSEQPESSGELPIAESEIKVQTIFRDATQPLFSPWHGLPVEEDGVDPAATAFGWMEDWKL</sequence>
<dbReference type="InterPro" id="IPR032675">
    <property type="entry name" value="LRR_dom_sf"/>
</dbReference>
<dbReference type="EMBL" id="DF848787">
    <property type="protein sequence ID" value="GAT54886.1"/>
    <property type="molecule type" value="Genomic_DNA"/>
</dbReference>
<accession>A0ABQ0LUZ6</accession>
<proteinExistence type="predicted"/>
<dbReference type="Gene3D" id="3.80.10.10">
    <property type="entry name" value="Ribonuclease Inhibitor"/>
    <property type="match status" value="1"/>
</dbReference>
<protein>
    <recommendedName>
        <fullName evidence="3">F-box domain-containing protein</fullName>
    </recommendedName>
</protein>
<name>A0ABQ0LUZ6_MYCCL</name>